<dbReference type="RefSeq" id="WP_257529719.1">
    <property type="nucleotide sequence ID" value="NZ_JANKAS010000003.1"/>
</dbReference>
<evidence type="ECO:0000313" key="11">
    <source>
        <dbReference type="Proteomes" id="UP001205748"/>
    </source>
</evidence>
<dbReference type="InterPro" id="IPR050303">
    <property type="entry name" value="GatZ_KbaZ_carbometab"/>
</dbReference>
<dbReference type="PANTHER" id="PTHR32502">
    <property type="entry name" value="N-ACETYLGALACTOSAMINE PERMEASE II COMPONENT-RELATED"/>
    <property type="match status" value="1"/>
</dbReference>
<keyword evidence="11" id="KW-1185">Reference proteome</keyword>
<dbReference type="Pfam" id="PF03609">
    <property type="entry name" value="EII-Sor"/>
    <property type="match status" value="1"/>
</dbReference>
<evidence type="ECO:0000256" key="3">
    <source>
        <dbReference type="ARBA" id="ARBA00022475"/>
    </source>
</evidence>
<keyword evidence="3" id="KW-1003">Cell membrane</keyword>
<dbReference type="GO" id="GO:0009401">
    <property type="term" value="P:phosphoenolpyruvate-dependent sugar phosphotransferase system"/>
    <property type="evidence" value="ECO:0007669"/>
    <property type="project" value="UniProtKB-KW"/>
</dbReference>
<evidence type="ECO:0000256" key="2">
    <source>
        <dbReference type="ARBA" id="ARBA00022448"/>
    </source>
</evidence>
<name>A0AAE3HFM1_9FIRM</name>
<keyword evidence="7 9" id="KW-1133">Transmembrane helix</keyword>
<comment type="caution">
    <text evidence="10">The sequence shown here is derived from an EMBL/GenBank/DDBJ whole genome shotgun (WGS) entry which is preliminary data.</text>
</comment>
<feature type="transmembrane region" description="Helical" evidence="9">
    <location>
        <begin position="43"/>
        <end position="67"/>
    </location>
</feature>
<evidence type="ECO:0000256" key="7">
    <source>
        <dbReference type="ARBA" id="ARBA00022989"/>
    </source>
</evidence>
<evidence type="ECO:0000256" key="8">
    <source>
        <dbReference type="ARBA" id="ARBA00023136"/>
    </source>
</evidence>
<accession>A0AAE3HFM1</accession>
<evidence type="ECO:0000256" key="9">
    <source>
        <dbReference type="SAM" id="Phobius"/>
    </source>
</evidence>
<evidence type="ECO:0000256" key="5">
    <source>
        <dbReference type="ARBA" id="ARBA00022683"/>
    </source>
</evidence>
<keyword evidence="2" id="KW-0813">Transport</keyword>
<comment type="subcellular location">
    <subcellularLocation>
        <location evidence="1">Cell membrane</location>
        <topology evidence="1">Multi-pass membrane protein</topology>
    </subcellularLocation>
</comment>
<dbReference type="AlphaFoldDB" id="A0AAE3HFM1"/>
<reference evidence="10" key="1">
    <citation type="submission" date="2022-07" db="EMBL/GenBank/DDBJ databases">
        <title>Enhanced cultured diversity of the mouse gut microbiota enables custom-made synthetic communities.</title>
        <authorList>
            <person name="Afrizal A."/>
        </authorList>
    </citation>
    <scope>NUCLEOTIDE SEQUENCE</scope>
    <source>
        <strain evidence="10">DSM 28593</strain>
    </source>
</reference>
<dbReference type="PROSITE" id="PS51106">
    <property type="entry name" value="PTS_EIIC_TYPE_4"/>
    <property type="match status" value="1"/>
</dbReference>
<feature type="transmembrane region" description="Helical" evidence="9">
    <location>
        <begin position="99"/>
        <end position="117"/>
    </location>
</feature>
<feature type="transmembrane region" description="Helical" evidence="9">
    <location>
        <begin position="207"/>
        <end position="235"/>
    </location>
</feature>
<sequence>MLTQALLVALILGLFKMEFMLGYIQICRPIVISTAVGWALGDASQGVIIGSVLELMFIGSFPIGAAVSPDYGSAGAICTAFAILTEGGTAIATALAVPVALLGGFIFIGCKLMASFFSRLMSNQIEKGNMKAVSRTYLFGGWFVSFVPYFIYGFVSLSIGYTAVNAIVDKLPVVVINGLATAANLLPAIGFALLLQMIINKKVAPFFFLGFMLAAYLGMSTLAITFLGVIVVLILSSIKEDNAVLVNSFGGDDNEF</sequence>
<feature type="transmembrane region" description="Helical" evidence="9">
    <location>
        <begin position="173"/>
        <end position="195"/>
    </location>
</feature>
<evidence type="ECO:0000256" key="6">
    <source>
        <dbReference type="ARBA" id="ARBA00022692"/>
    </source>
</evidence>
<dbReference type="PANTHER" id="PTHR32502:SF8">
    <property type="entry name" value="N-ACETYLGALACTOSAMINE PERMEASE IIC COMPONENT 1"/>
    <property type="match status" value="1"/>
</dbReference>
<evidence type="ECO:0000256" key="4">
    <source>
        <dbReference type="ARBA" id="ARBA00022597"/>
    </source>
</evidence>
<keyword evidence="4 10" id="KW-0762">Sugar transport</keyword>
<keyword evidence="8 9" id="KW-0472">Membrane</keyword>
<evidence type="ECO:0000256" key="1">
    <source>
        <dbReference type="ARBA" id="ARBA00004651"/>
    </source>
</evidence>
<organism evidence="10 11">
    <name type="scientific">Irregularibacter muris</name>
    <dbReference type="NCBI Taxonomy" id="1796619"/>
    <lineage>
        <taxon>Bacteria</taxon>
        <taxon>Bacillati</taxon>
        <taxon>Bacillota</taxon>
        <taxon>Clostridia</taxon>
        <taxon>Eubacteriales</taxon>
        <taxon>Eubacteriaceae</taxon>
        <taxon>Irregularibacter</taxon>
    </lineage>
</organism>
<proteinExistence type="predicted"/>
<evidence type="ECO:0000313" key="10">
    <source>
        <dbReference type="EMBL" id="MCR1898243.1"/>
    </source>
</evidence>
<keyword evidence="5" id="KW-0598">Phosphotransferase system</keyword>
<feature type="transmembrane region" description="Helical" evidence="9">
    <location>
        <begin position="137"/>
        <end position="161"/>
    </location>
</feature>
<dbReference type="Proteomes" id="UP001205748">
    <property type="component" value="Unassembled WGS sequence"/>
</dbReference>
<gene>
    <name evidence="10" type="ORF">NSA47_04475</name>
</gene>
<protein>
    <submittedName>
        <fullName evidence="10">PTS sugar transporter subunit IIC</fullName>
    </submittedName>
</protein>
<dbReference type="EMBL" id="JANKAS010000003">
    <property type="protein sequence ID" value="MCR1898243.1"/>
    <property type="molecule type" value="Genomic_DNA"/>
</dbReference>
<dbReference type="InterPro" id="IPR004700">
    <property type="entry name" value="PTS_IIC_man"/>
</dbReference>
<dbReference type="GO" id="GO:0005886">
    <property type="term" value="C:plasma membrane"/>
    <property type="evidence" value="ECO:0007669"/>
    <property type="project" value="UniProtKB-SubCell"/>
</dbReference>
<keyword evidence="6 9" id="KW-0812">Transmembrane</keyword>